<keyword evidence="2 5" id="KW-0547">Nucleotide-binding</keyword>
<evidence type="ECO:0000313" key="8">
    <source>
        <dbReference type="Proteomes" id="UP000032675"/>
    </source>
</evidence>
<accession>A0A0D6PZF4</accession>
<dbReference type="GO" id="GO:0005524">
    <property type="term" value="F:ATP binding"/>
    <property type="evidence" value="ECO:0007669"/>
    <property type="project" value="UniProtKB-UniRule"/>
</dbReference>
<comment type="catalytic activity">
    <reaction evidence="5">
        <text>3'-dephospho-CoA + ATP = ADP + CoA + H(+)</text>
        <dbReference type="Rhea" id="RHEA:18245"/>
        <dbReference type="ChEBI" id="CHEBI:15378"/>
        <dbReference type="ChEBI" id="CHEBI:30616"/>
        <dbReference type="ChEBI" id="CHEBI:57287"/>
        <dbReference type="ChEBI" id="CHEBI:57328"/>
        <dbReference type="ChEBI" id="CHEBI:456216"/>
        <dbReference type="EC" id="2.7.1.24"/>
    </reaction>
</comment>
<dbReference type="UniPathway" id="UPA00241">
    <property type="reaction ID" value="UER00356"/>
</dbReference>
<reference evidence="7 8" key="1">
    <citation type="submission" date="2012-11" db="EMBL/GenBank/DDBJ databases">
        <title>Whole genome sequence of Gluconacetobacter europaeus NBRC3261.</title>
        <authorList>
            <person name="Azuma Y."/>
            <person name="Higashiura N."/>
            <person name="Hirakawa H."/>
            <person name="Matsushita K."/>
        </authorList>
    </citation>
    <scope>NUCLEOTIDE SEQUENCE [LARGE SCALE GENOMIC DNA]</scope>
    <source>
        <strain evidence="7 8">NBRC 3261</strain>
    </source>
</reference>
<dbReference type="HAMAP" id="MF_00376">
    <property type="entry name" value="Dephospho_CoA_kinase"/>
    <property type="match status" value="1"/>
</dbReference>
<dbReference type="Gene3D" id="3.40.50.300">
    <property type="entry name" value="P-loop containing nucleotide triphosphate hydrolases"/>
    <property type="match status" value="1"/>
</dbReference>
<dbReference type="Proteomes" id="UP000032675">
    <property type="component" value="Unassembled WGS sequence"/>
</dbReference>
<dbReference type="PROSITE" id="PS51219">
    <property type="entry name" value="DPCK"/>
    <property type="match status" value="1"/>
</dbReference>
<evidence type="ECO:0000256" key="3">
    <source>
        <dbReference type="ARBA" id="ARBA00022840"/>
    </source>
</evidence>
<evidence type="ECO:0000256" key="1">
    <source>
        <dbReference type="ARBA" id="ARBA00009018"/>
    </source>
</evidence>
<evidence type="ECO:0000256" key="6">
    <source>
        <dbReference type="NCBIfam" id="TIGR00152"/>
    </source>
</evidence>
<evidence type="ECO:0000256" key="4">
    <source>
        <dbReference type="ARBA" id="ARBA00022993"/>
    </source>
</evidence>
<dbReference type="GO" id="GO:0004140">
    <property type="term" value="F:dephospho-CoA kinase activity"/>
    <property type="evidence" value="ECO:0007669"/>
    <property type="project" value="UniProtKB-UniRule"/>
</dbReference>
<organism evidence="7 8">
    <name type="scientific">Komagataeibacter europaeus NBRC 3261</name>
    <dbReference type="NCBI Taxonomy" id="1234669"/>
    <lineage>
        <taxon>Bacteria</taxon>
        <taxon>Pseudomonadati</taxon>
        <taxon>Pseudomonadota</taxon>
        <taxon>Alphaproteobacteria</taxon>
        <taxon>Acetobacterales</taxon>
        <taxon>Acetobacteraceae</taxon>
        <taxon>Komagataeibacter</taxon>
    </lineage>
</organism>
<dbReference type="AlphaFoldDB" id="A0A0D6PZF4"/>
<dbReference type="EC" id="2.7.1.24" evidence="5 6"/>
<comment type="subcellular location">
    <subcellularLocation>
        <location evidence="5">Cytoplasm</location>
    </subcellularLocation>
</comment>
<dbReference type="GO" id="GO:0005737">
    <property type="term" value="C:cytoplasm"/>
    <property type="evidence" value="ECO:0007669"/>
    <property type="project" value="UniProtKB-SubCell"/>
</dbReference>
<keyword evidence="5" id="KW-0963">Cytoplasm</keyword>
<dbReference type="InterPro" id="IPR001977">
    <property type="entry name" value="Depp_CoAkinase"/>
</dbReference>
<comment type="caution">
    <text evidence="7">The sequence shown here is derived from an EMBL/GenBank/DDBJ whole genome shotgun (WGS) entry which is preliminary data.</text>
</comment>
<comment type="pathway">
    <text evidence="5">Cofactor biosynthesis; coenzyme A biosynthesis; CoA from (R)-pantothenate: step 5/5.</text>
</comment>
<dbReference type="SUPFAM" id="SSF52540">
    <property type="entry name" value="P-loop containing nucleoside triphosphate hydrolases"/>
    <property type="match status" value="1"/>
</dbReference>
<feature type="binding site" evidence="5">
    <location>
        <begin position="11"/>
        <end position="16"/>
    </location>
    <ligand>
        <name>ATP</name>
        <dbReference type="ChEBI" id="CHEBI:30616"/>
    </ligand>
</feature>
<dbReference type="NCBIfam" id="TIGR00152">
    <property type="entry name" value="dephospho-CoA kinase"/>
    <property type="match status" value="1"/>
</dbReference>
<dbReference type="CDD" id="cd02022">
    <property type="entry name" value="DPCK"/>
    <property type="match status" value="1"/>
</dbReference>
<evidence type="ECO:0000313" key="7">
    <source>
        <dbReference type="EMBL" id="GAN96418.1"/>
    </source>
</evidence>
<name>A0A0D6PZF4_KOMEU</name>
<evidence type="ECO:0000256" key="5">
    <source>
        <dbReference type="HAMAP-Rule" id="MF_00376"/>
    </source>
</evidence>
<dbReference type="Pfam" id="PF01121">
    <property type="entry name" value="CoaE"/>
    <property type="match status" value="1"/>
</dbReference>
<keyword evidence="3 5" id="KW-0067">ATP-binding</keyword>
<dbReference type="InterPro" id="IPR027417">
    <property type="entry name" value="P-loop_NTPase"/>
</dbReference>
<evidence type="ECO:0000256" key="2">
    <source>
        <dbReference type="ARBA" id="ARBA00022741"/>
    </source>
</evidence>
<sequence length="212" mass="23042">MRILGLTGGIGMGKSTTAALLKRAGIRLFDADATVAALQAPHGAALPGIERLVPGSVRDGVLDRAILRQAALSDPAVMQGLEAIIHPLVRRARERFVQRAQRAQRDGCRWVVLDIPLLFETGTQRICDRVAVVSAPASLQRQRVLRRGRMTPAQIDAVIARQMPDAVRRRRADVVIETGLSRHETVRQVRRLLHAMREGSPAAWAAAGGKPA</sequence>
<dbReference type="PANTHER" id="PTHR10695:SF46">
    <property type="entry name" value="BIFUNCTIONAL COENZYME A SYNTHASE-RELATED"/>
    <property type="match status" value="1"/>
</dbReference>
<keyword evidence="4 5" id="KW-0173">Coenzyme A biosynthesis</keyword>
<dbReference type="RefSeq" id="WP_048851121.1">
    <property type="nucleotide sequence ID" value="NZ_BANI01000062.1"/>
</dbReference>
<keyword evidence="5 7" id="KW-0418">Kinase</keyword>
<dbReference type="GO" id="GO:0015937">
    <property type="term" value="P:coenzyme A biosynthetic process"/>
    <property type="evidence" value="ECO:0007669"/>
    <property type="project" value="UniProtKB-UniRule"/>
</dbReference>
<dbReference type="PANTHER" id="PTHR10695">
    <property type="entry name" value="DEPHOSPHO-COA KINASE-RELATED"/>
    <property type="match status" value="1"/>
</dbReference>
<gene>
    <name evidence="5" type="primary">coaE</name>
    <name evidence="7" type="ORF">Geu3261_0068_047</name>
</gene>
<keyword evidence="5" id="KW-0808">Transferase</keyword>
<comment type="function">
    <text evidence="5">Catalyzes the phosphorylation of the 3'-hydroxyl group of dephosphocoenzyme A to form coenzyme A.</text>
</comment>
<protein>
    <recommendedName>
        <fullName evidence="5 6">Dephospho-CoA kinase</fullName>
        <ecNumber evidence="5 6">2.7.1.24</ecNumber>
    </recommendedName>
    <alternativeName>
        <fullName evidence="5">Dephosphocoenzyme A kinase</fullName>
    </alternativeName>
</protein>
<proteinExistence type="inferred from homology"/>
<comment type="similarity">
    <text evidence="1 5">Belongs to the CoaE family.</text>
</comment>
<dbReference type="EMBL" id="BANI01000062">
    <property type="protein sequence ID" value="GAN96418.1"/>
    <property type="molecule type" value="Genomic_DNA"/>
</dbReference>